<dbReference type="Proteomes" id="UP000318582">
    <property type="component" value="Unassembled WGS sequence"/>
</dbReference>
<name>A0A507EAX3_9FUNG</name>
<comment type="caution">
    <text evidence="6">Lacks conserved residue(s) required for the propagation of feature annotation.</text>
</comment>
<dbReference type="InterPro" id="IPR006977">
    <property type="entry name" value="Yip1_dom"/>
</dbReference>
<comment type="similarity">
    <text evidence="2 6">Belongs to the YIP1 family.</text>
</comment>
<evidence type="ECO:0000256" key="1">
    <source>
        <dbReference type="ARBA" id="ARBA00004141"/>
    </source>
</evidence>
<comment type="subcellular location">
    <subcellularLocation>
        <location evidence="6">Golgi apparatus membrane</location>
        <topology evidence="6">Multi-pass membrane protein</topology>
    </subcellularLocation>
    <subcellularLocation>
        <location evidence="1">Membrane</location>
        <topology evidence="1">Multi-pass membrane protein</topology>
    </subcellularLocation>
</comment>
<proteinExistence type="inferred from homology"/>
<accession>A0A507EAX3</accession>
<feature type="domain" description="Yip1" evidence="7">
    <location>
        <begin position="104"/>
        <end position="262"/>
    </location>
</feature>
<dbReference type="STRING" id="109895.A0A507EAX3"/>
<keyword evidence="5 6" id="KW-0472">Membrane</keyword>
<evidence type="ECO:0000256" key="2">
    <source>
        <dbReference type="ARBA" id="ARBA00010596"/>
    </source>
</evidence>
<evidence type="ECO:0000313" key="9">
    <source>
        <dbReference type="Proteomes" id="UP000318582"/>
    </source>
</evidence>
<evidence type="ECO:0000256" key="6">
    <source>
        <dbReference type="RuleBase" id="RU361264"/>
    </source>
</evidence>
<feature type="transmembrane region" description="Helical" evidence="6">
    <location>
        <begin position="251"/>
        <end position="275"/>
    </location>
</feature>
<dbReference type="PANTHER" id="PTHR12822:SF2">
    <property type="entry name" value="PROTEIN YIPF"/>
    <property type="match status" value="1"/>
</dbReference>
<dbReference type="EMBL" id="QEAQ01000009">
    <property type="protein sequence ID" value="TPX61229.1"/>
    <property type="molecule type" value="Genomic_DNA"/>
</dbReference>
<dbReference type="InterPro" id="IPR039765">
    <property type="entry name" value="Yip5/YIPF1/YIPF2"/>
</dbReference>
<keyword evidence="4 6" id="KW-1133">Transmembrane helix</keyword>
<organism evidence="8 9">
    <name type="scientific">Powellomyces hirtus</name>
    <dbReference type="NCBI Taxonomy" id="109895"/>
    <lineage>
        <taxon>Eukaryota</taxon>
        <taxon>Fungi</taxon>
        <taxon>Fungi incertae sedis</taxon>
        <taxon>Chytridiomycota</taxon>
        <taxon>Chytridiomycota incertae sedis</taxon>
        <taxon>Chytridiomycetes</taxon>
        <taxon>Spizellomycetales</taxon>
        <taxon>Powellomycetaceae</taxon>
        <taxon>Powellomyces</taxon>
    </lineage>
</organism>
<dbReference type="PANTHER" id="PTHR12822">
    <property type="entry name" value="PROTEIN YIPF"/>
    <property type="match status" value="1"/>
</dbReference>
<evidence type="ECO:0000256" key="3">
    <source>
        <dbReference type="ARBA" id="ARBA00022692"/>
    </source>
</evidence>
<evidence type="ECO:0000256" key="4">
    <source>
        <dbReference type="ARBA" id="ARBA00022989"/>
    </source>
</evidence>
<evidence type="ECO:0000259" key="7">
    <source>
        <dbReference type="Pfam" id="PF04893"/>
    </source>
</evidence>
<feature type="transmembrane region" description="Helical" evidence="6">
    <location>
        <begin position="159"/>
        <end position="183"/>
    </location>
</feature>
<gene>
    <name evidence="8" type="ORF">PhCBS80983_g01248</name>
</gene>
<comment type="caution">
    <text evidence="8">The sequence shown here is derived from an EMBL/GenBank/DDBJ whole genome shotgun (WGS) entry which is preliminary data.</text>
</comment>
<evidence type="ECO:0000256" key="5">
    <source>
        <dbReference type="ARBA" id="ARBA00023136"/>
    </source>
</evidence>
<protein>
    <recommendedName>
        <fullName evidence="6">Protein YIP</fullName>
    </recommendedName>
</protein>
<evidence type="ECO:0000313" key="8">
    <source>
        <dbReference type="EMBL" id="TPX61229.1"/>
    </source>
</evidence>
<reference evidence="8 9" key="1">
    <citation type="journal article" date="2019" name="Sci. Rep.">
        <title>Comparative genomics of chytrid fungi reveal insights into the obligate biotrophic and pathogenic lifestyle of Synchytrium endobioticum.</title>
        <authorList>
            <person name="van de Vossenberg B.T.L.H."/>
            <person name="Warris S."/>
            <person name="Nguyen H.D.T."/>
            <person name="van Gent-Pelzer M.P.E."/>
            <person name="Joly D.L."/>
            <person name="van de Geest H.C."/>
            <person name="Bonants P.J.M."/>
            <person name="Smith D.S."/>
            <person name="Levesque C.A."/>
            <person name="van der Lee T.A.J."/>
        </authorList>
    </citation>
    <scope>NUCLEOTIDE SEQUENCE [LARGE SCALE GENOMIC DNA]</scope>
    <source>
        <strain evidence="8 9">CBS 809.83</strain>
    </source>
</reference>
<keyword evidence="3 6" id="KW-0812">Transmembrane</keyword>
<keyword evidence="9" id="KW-1185">Reference proteome</keyword>
<sequence length="277" mass="30232">MSSNYDVLTDLDPPVDNSPEAQLEFQNFVLSDEQKSSYGKGPTPNRGVPSTGSGANFGFSTPAPGPQMQQTAQARGGFWTVEYYSQYFNVDTADVIQRMLATVIPGRQFSEVLGSNPDLYGPFWIATTVIFSFFVASSVAGSIAALLDPSSTSYVYDMATLSVAVTVIYTFVTVIPLILWAVLKYFKGPANLLELIDAYGYALAIWIPVSLLCIIPLSIVTWVLVMVAFASTVLFKVRTIRPIVSQTNDKFASTLVLSAIVITDGALALLFRFYFFP</sequence>
<dbReference type="AlphaFoldDB" id="A0A507EAX3"/>
<dbReference type="GO" id="GO:0031267">
    <property type="term" value="F:small GTPase binding"/>
    <property type="evidence" value="ECO:0007669"/>
    <property type="project" value="InterPro"/>
</dbReference>
<dbReference type="GO" id="GO:0000139">
    <property type="term" value="C:Golgi membrane"/>
    <property type="evidence" value="ECO:0007669"/>
    <property type="project" value="UniProtKB-SubCell"/>
</dbReference>
<dbReference type="GO" id="GO:0016192">
    <property type="term" value="P:vesicle-mediated transport"/>
    <property type="evidence" value="ECO:0007669"/>
    <property type="project" value="InterPro"/>
</dbReference>
<feature type="transmembrane region" description="Helical" evidence="6">
    <location>
        <begin position="203"/>
        <end position="230"/>
    </location>
</feature>
<dbReference type="Pfam" id="PF04893">
    <property type="entry name" value="Yip1"/>
    <property type="match status" value="1"/>
</dbReference>
<feature type="transmembrane region" description="Helical" evidence="6">
    <location>
        <begin position="123"/>
        <end position="147"/>
    </location>
</feature>